<evidence type="ECO:0000256" key="8">
    <source>
        <dbReference type="ARBA" id="ARBA00023069"/>
    </source>
</evidence>
<feature type="domain" description="Dynein regulatory complex subunit 7 MORN" evidence="15">
    <location>
        <begin position="364"/>
        <end position="470"/>
    </location>
</feature>
<keyword evidence="4" id="KW-0221">Differentiation</keyword>
<comment type="subcellular location">
    <subcellularLocation>
        <location evidence="1">Cytoplasm</location>
        <location evidence="1">Cytoskeleton</location>
        <location evidence="1">Flagellum axoneme</location>
    </subcellularLocation>
</comment>
<keyword evidence="10" id="KW-0966">Cell projection</keyword>
<dbReference type="InterPro" id="IPR056291">
    <property type="entry name" value="MORN_DRC7"/>
</dbReference>
<evidence type="ECO:0000256" key="4">
    <source>
        <dbReference type="ARBA" id="ARBA00022782"/>
    </source>
</evidence>
<evidence type="ECO:0000313" key="16">
    <source>
        <dbReference type="EMBL" id="CAH3167529.1"/>
    </source>
</evidence>
<comment type="caution">
    <text evidence="16">The sequence shown here is derived from an EMBL/GenBank/DDBJ whole genome shotgun (WGS) entry which is preliminary data.</text>
</comment>
<dbReference type="InterPro" id="IPR033551">
    <property type="entry name" value="DRC7/lobo"/>
</dbReference>
<evidence type="ECO:0000256" key="13">
    <source>
        <dbReference type="SAM" id="Coils"/>
    </source>
</evidence>
<evidence type="ECO:0000256" key="10">
    <source>
        <dbReference type="ARBA" id="ARBA00023273"/>
    </source>
</evidence>
<evidence type="ECO:0000256" key="7">
    <source>
        <dbReference type="ARBA" id="ARBA00023054"/>
    </source>
</evidence>
<dbReference type="PANTHER" id="PTHR35249">
    <property type="entry name" value="DYNEIN REGULATORY COMPLEX SUBUNIT 7"/>
    <property type="match status" value="1"/>
</dbReference>
<name>A0ABN8QPW0_9CNID</name>
<gene>
    <name evidence="16" type="ORF">PLOB_00008717</name>
</gene>
<keyword evidence="6" id="KW-0744">Spermatogenesis</keyword>
<keyword evidence="8" id="KW-0969">Cilium</keyword>
<evidence type="ECO:0000259" key="15">
    <source>
        <dbReference type="Pfam" id="PF24667"/>
    </source>
</evidence>
<dbReference type="InterPro" id="IPR038765">
    <property type="entry name" value="Papain-like_cys_pep_sf"/>
</dbReference>
<evidence type="ECO:0000256" key="6">
    <source>
        <dbReference type="ARBA" id="ARBA00022871"/>
    </source>
</evidence>
<evidence type="ECO:0000256" key="2">
    <source>
        <dbReference type="ARBA" id="ARBA00010738"/>
    </source>
</evidence>
<feature type="domain" description="CEP76/DRC7 peptidase-like" evidence="14">
    <location>
        <begin position="235"/>
        <end position="308"/>
    </location>
</feature>
<sequence length="479" mass="55358">MPHFRNKNVDYASLPESYKSNTPKEKLVLSFCENFRRQFVHLYRDRKPLFLNPVNEAGTEKFVCTTIRPTLLPYKEVYDYDCCAQFVSDYLTFVSLDPPIDLPSTLVSPTTVLRSQKGNCFDFSVLLCSLLIGAGYDAYCVCGYATRETTLTDETREICPLLKKKDEVTKEEVKKEVKKYAVKPPKDLRSKFEAKVEAKKKAEEEEKERKRRDEENARIAEFEKPKPDKLHGLRVHCWVLVLSGKREVPESFFIETLTGNCHPLTHSAYLGIESVWNHKNYWVNMQDCSHGVQDLVYDLGDASKWEFMFSTTDKPLLLIPTLDEADPLEIDDDENDDDGSDFDLPPSWVSPLEISLKEFQTRCPYGKKTKLYKKAKLEKFAEYLIKDGLVSSLGSYNDYELKDMIEKREVFKHRIDKLETKVHNMTTGLITEYFAPGRPDCLKEHTFKANSPGPESDRTMTFYSRCQHQNALKNVLNSN</sequence>
<organism evidence="16 17">
    <name type="scientific">Porites lobata</name>
    <dbReference type="NCBI Taxonomy" id="104759"/>
    <lineage>
        <taxon>Eukaryota</taxon>
        <taxon>Metazoa</taxon>
        <taxon>Cnidaria</taxon>
        <taxon>Anthozoa</taxon>
        <taxon>Hexacorallia</taxon>
        <taxon>Scleractinia</taxon>
        <taxon>Fungiina</taxon>
        <taxon>Poritidae</taxon>
        <taxon>Porites</taxon>
    </lineage>
</organism>
<protein>
    <recommendedName>
        <fullName evidence="3">Dynein regulatory complex subunit 7</fullName>
    </recommendedName>
    <alternativeName>
        <fullName evidence="11">Coiled-coil domain-containing protein 135</fullName>
    </alternativeName>
    <alternativeName>
        <fullName evidence="12">Coiled-coil domain-containing protein lobo homolog</fullName>
    </alternativeName>
</protein>
<evidence type="ECO:0000259" key="14">
    <source>
        <dbReference type="Pfam" id="PF24656"/>
    </source>
</evidence>
<reference evidence="16 17" key="1">
    <citation type="submission" date="2022-05" db="EMBL/GenBank/DDBJ databases">
        <authorList>
            <consortium name="Genoscope - CEA"/>
            <person name="William W."/>
        </authorList>
    </citation>
    <scope>NUCLEOTIDE SEQUENCE [LARGE SCALE GENOMIC DNA]</scope>
</reference>
<feature type="domain" description="CEP76/DRC7 peptidase-like" evidence="14">
    <location>
        <begin position="108"/>
        <end position="149"/>
    </location>
</feature>
<keyword evidence="9" id="KW-0963">Cytoplasm</keyword>
<accession>A0ABN8QPW0</accession>
<dbReference type="Gene3D" id="3.10.620.30">
    <property type="match status" value="1"/>
</dbReference>
<dbReference type="Proteomes" id="UP001159405">
    <property type="component" value="Unassembled WGS sequence"/>
</dbReference>
<keyword evidence="9" id="KW-0206">Cytoskeleton</keyword>
<comment type="similarity">
    <text evidence="2">Belongs to the DRC7 family.</text>
</comment>
<evidence type="ECO:0000256" key="1">
    <source>
        <dbReference type="ARBA" id="ARBA00004611"/>
    </source>
</evidence>
<evidence type="ECO:0000313" key="17">
    <source>
        <dbReference type="Proteomes" id="UP001159405"/>
    </source>
</evidence>
<feature type="coiled-coil region" evidence="13">
    <location>
        <begin position="188"/>
        <end position="220"/>
    </location>
</feature>
<dbReference type="InterPro" id="IPR056290">
    <property type="entry name" value="CEPT76/DRC7_peptidase-like_dom"/>
</dbReference>
<dbReference type="Pfam" id="PF24656">
    <property type="entry name" value="CEPT76_peptidase"/>
    <property type="match status" value="2"/>
</dbReference>
<evidence type="ECO:0000256" key="5">
    <source>
        <dbReference type="ARBA" id="ARBA00022846"/>
    </source>
</evidence>
<keyword evidence="7 13" id="KW-0175">Coiled coil</keyword>
<evidence type="ECO:0000256" key="11">
    <source>
        <dbReference type="ARBA" id="ARBA00031627"/>
    </source>
</evidence>
<proteinExistence type="inferred from homology"/>
<dbReference type="PANTHER" id="PTHR35249:SF2">
    <property type="entry name" value="DYNEIN REGULATORY COMPLEX SUBUNIT 7"/>
    <property type="match status" value="1"/>
</dbReference>
<dbReference type="EMBL" id="CALNXK010000141">
    <property type="protein sequence ID" value="CAH3167529.1"/>
    <property type="molecule type" value="Genomic_DNA"/>
</dbReference>
<dbReference type="Pfam" id="PF24667">
    <property type="entry name" value="MORN_DRC7"/>
    <property type="match status" value="1"/>
</dbReference>
<dbReference type="SUPFAM" id="SSF54001">
    <property type="entry name" value="Cysteine proteinases"/>
    <property type="match status" value="1"/>
</dbReference>
<evidence type="ECO:0000256" key="12">
    <source>
        <dbReference type="ARBA" id="ARBA00031733"/>
    </source>
</evidence>
<keyword evidence="17" id="KW-1185">Reference proteome</keyword>
<evidence type="ECO:0000256" key="3">
    <source>
        <dbReference type="ARBA" id="ARBA00021303"/>
    </source>
</evidence>
<keyword evidence="5" id="KW-0282">Flagellum</keyword>
<evidence type="ECO:0000256" key="9">
    <source>
        <dbReference type="ARBA" id="ARBA00023212"/>
    </source>
</evidence>